<evidence type="ECO:0000256" key="1">
    <source>
        <dbReference type="SAM" id="MobiDB-lite"/>
    </source>
</evidence>
<feature type="region of interest" description="Disordered" evidence="1">
    <location>
        <begin position="114"/>
        <end position="142"/>
    </location>
</feature>
<proteinExistence type="predicted"/>
<feature type="region of interest" description="Disordered" evidence="1">
    <location>
        <begin position="1"/>
        <end position="28"/>
    </location>
</feature>
<accession>A0A7S0SPM1</accession>
<feature type="compositionally biased region" description="Gly residues" evidence="1">
    <location>
        <begin position="126"/>
        <end position="137"/>
    </location>
</feature>
<evidence type="ECO:0000313" key="2">
    <source>
        <dbReference type="EMBL" id="CAD8710500.1"/>
    </source>
</evidence>
<feature type="region of interest" description="Disordered" evidence="1">
    <location>
        <begin position="58"/>
        <end position="77"/>
    </location>
</feature>
<dbReference type="AlphaFoldDB" id="A0A7S0SPM1"/>
<dbReference type="EMBL" id="HBFC01022033">
    <property type="protein sequence ID" value="CAD8710500.1"/>
    <property type="molecule type" value="Transcribed_RNA"/>
</dbReference>
<evidence type="ECO:0008006" key="3">
    <source>
        <dbReference type="Google" id="ProtNLM"/>
    </source>
</evidence>
<protein>
    <recommendedName>
        <fullName evidence="3">Zinc finger LSD1-type domain-containing protein</fullName>
    </recommendedName>
</protein>
<feature type="compositionally biased region" description="Basic residues" evidence="1">
    <location>
        <begin position="63"/>
        <end position="77"/>
    </location>
</feature>
<sequence>MDSMRSYMTGGQGQGAPGGYAPLAGGDFDDLGGIRQPDFSSESAPTTQDATYHSSMMQQHQQHQQHHVHHAHQQQHHGQHLIATCPKCMSQLMIPPGVPTVACGSCGQAISPVVQSPTGGQSSQWSGGGEGAGGGSGAHQQHMQAAPTGNMVKCPLCAAVLQQPPGAALAICGGCHQVIAMPGSSGGGQHGGEVYAAAGGGQHQMPGSGAAAMQNMPAIIACPNCSMRLQPPPGAPLVACGGCRQVMQVPGV</sequence>
<organism evidence="2">
    <name type="scientific">Mantoniella antarctica</name>
    <dbReference type="NCBI Taxonomy" id="81844"/>
    <lineage>
        <taxon>Eukaryota</taxon>
        <taxon>Viridiplantae</taxon>
        <taxon>Chlorophyta</taxon>
        <taxon>Mamiellophyceae</taxon>
        <taxon>Mamiellales</taxon>
        <taxon>Mamiellaceae</taxon>
        <taxon>Mantoniella</taxon>
    </lineage>
</organism>
<gene>
    <name evidence="2" type="ORF">MANT1106_LOCUS13186</name>
</gene>
<reference evidence="2" key="1">
    <citation type="submission" date="2021-01" db="EMBL/GenBank/DDBJ databases">
        <authorList>
            <person name="Corre E."/>
            <person name="Pelletier E."/>
            <person name="Niang G."/>
            <person name="Scheremetjew M."/>
            <person name="Finn R."/>
            <person name="Kale V."/>
            <person name="Holt S."/>
            <person name="Cochrane G."/>
            <person name="Meng A."/>
            <person name="Brown T."/>
            <person name="Cohen L."/>
        </authorList>
    </citation>
    <scope>NUCLEOTIDE SEQUENCE</scope>
    <source>
        <strain evidence="2">SL-175</strain>
    </source>
</reference>
<name>A0A7S0SPM1_9CHLO</name>